<dbReference type="PANTHER" id="PTHR12526">
    <property type="entry name" value="GLYCOSYLTRANSFERASE"/>
    <property type="match status" value="1"/>
</dbReference>
<evidence type="ECO:0000256" key="1">
    <source>
        <dbReference type="ARBA" id="ARBA00022679"/>
    </source>
</evidence>
<comment type="caution">
    <text evidence="4">The sequence shown here is derived from an EMBL/GenBank/DDBJ whole genome shotgun (WGS) entry which is preliminary data.</text>
</comment>
<dbReference type="InterPro" id="IPR001296">
    <property type="entry name" value="Glyco_trans_1"/>
</dbReference>
<organism evidence="4 5">
    <name type="scientific">Microbacterium immunditiarum</name>
    <dbReference type="NCBI Taxonomy" id="337480"/>
    <lineage>
        <taxon>Bacteria</taxon>
        <taxon>Bacillati</taxon>
        <taxon>Actinomycetota</taxon>
        <taxon>Actinomycetes</taxon>
        <taxon>Micrococcales</taxon>
        <taxon>Microbacteriaceae</taxon>
        <taxon>Microbacterium</taxon>
    </lineage>
</organism>
<dbReference type="EMBL" id="JACCBV010000001">
    <property type="protein sequence ID" value="NYE18446.1"/>
    <property type="molecule type" value="Genomic_DNA"/>
</dbReference>
<name>A0A7Y9GLC4_9MICO</name>
<feature type="region of interest" description="Disordered" evidence="2">
    <location>
        <begin position="582"/>
        <end position="608"/>
    </location>
</feature>
<dbReference type="AlphaFoldDB" id="A0A7Y9GLC4"/>
<feature type="domain" description="Glycosyl transferase family 1" evidence="3">
    <location>
        <begin position="289"/>
        <end position="442"/>
    </location>
</feature>
<evidence type="ECO:0000313" key="5">
    <source>
        <dbReference type="Proteomes" id="UP000576969"/>
    </source>
</evidence>
<dbReference type="SUPFAM" id="SSF53756">
    <property type="entry name" value="UDP-Glycosyltransferase/glycogen phosphorylase"/>
    <property type="match status" value="1"/>
</dbReference>
<sequence>MTSLTEHDSARNATLPPARHLAVTWGIPDEYGGMTAALLHRSRAFHRAAGVDVDVVTFDERPDYPAVRERLRARGALCDGIRILNIHEHFREVDREPVAGTVRPAAVRRPPDEEIGGESGAVLRWMDDGEVVRAEHRRPDGTTAVVEEHRRGGGRLITSFDRSGRATGQWRSARAFRFAWLDELIADAPAVVVVDSKTAARSMQHYQRTNVTLIHLVHGAHTDRQGRLTAARRPVFENLPRWDAVAFLTETQRRAAIELLGDPGNLVVAPNGVTVPSDVPRLPSDRLHGVIVSRLSSAKRLDHALRIIAAVRERGIPITADIVGDGPRRAVLEAEAARLGLGDAVRFTGYREDTPDFVRRGAWTLLTSRSEGESLALVEAMAVGCVPVAYDIPYGPADVIDDGRNGCLIPEGDHEAAASALARVCTQEEGALAAMRRHARDTARKFDDAGVAQLWAEIERDAADRRARRAPVDDGALRRVRVRMRRRRYVVTALVRDPRSAAAVEVRLVSPRGFTTRALLRGVGPVRYARVPERDSARLGGDAVRTTFLLRTKDDTVTVDAGLRHPDPRSLPRRAIDLARRVLGGRPGRGPARRSRTSGTTAGRAAMP</sequence>
<dbReference type="GO" id="GO:0047265">
    <property type="term" value="F:poly(glycerol-phosphate) alpha-glucosyltransferase activity"/>
    <property type="evidence" value="ECO:0007669"/>
    <property type="project" value="UniProtKB-EC"/>
</dbReference>
<keyword evidence="4" id="KW-0328">Glycosyltransferase</keyword>
<feature type="compositionally biased region" description="Low complexity" evidence="2">
    <location>
        <begin position="597"/>
        <end position="608"/>
    </location>
</feature>
<evidence type="ECO:0000256" key="2">
    <source>
        <dbReference type="SAM" id="MobiDB-lite"/>
    </source>
</evidence>
<dbReference type="Pfam" id="PF00534">
    <property type="entry name" value="Glycos_transf_1"/>
    <property type="match status" value="1"/>
</dbReference>
<proteinExistence type="predicted"/>
<dbReference type="Proteomes" id="UP000576969">
    <property type="component" value="Unassembled WGS sequence"/>
</dbReference>
<dbReference type="RefSeq" id="WP_179487108.1">
    <property type="nucleotide sequence ID" value="NZ_JACCBV010000001.1"/>
</dbReference>
<protein>
    <submittedName>
        <fullName evidence="4">Poly(Glycerol-phosphate) alpha-glucosyltransferase</fullName>
        <ecNumber evidence="4">2.4.1.52</ecNumber>
    </submittedName>
</protein>
<evidence type="ECO:0000259" key="3">
    <source>
        <dbReference type="Pfam" id="PF00534"/>
    </source>
</evidence>
<dbReference type="EC" id="2.4.1.52" evidence="4"/>
<dbReference type="Gene3D" id="3.40.50.2000">
    <property type="entry name" value="Glycogen Phosphorylase B"/>
    <property type="match status" value="3"/>
</dbReference>
<evidence type="ECO:0000313" key="4">
    <source>
        <dbReference type="EMBL" id="NYE18446.1"/>
    </source>
</evidence>
<accession>A0A7Y9GLC4</accession>
<keyword evidence="1 4" id="KW-0808">Transferase</keyword>
<keyword evidence="5" id="KW-1185">Reference proteome</keyword>
<reference evidence="4 5" key="1">
    <citation type="submission" date="2020-07" db="EMBL/GenBank/DDBJ databases">
        <title>Sequencing the genomes of 1000 actinobacteria strains.</title>
        <authorList>
            <person name="Klenk H.-P."/>
        </authorList>
    </citation>
    <scope>NUCLEOTIDE SEQUENCE [LARGE SCALE GENOMIC DNA]</scope>
    <source>
        <strain evidence="4 5">DSM 24662</strain>
    </source>
</reference>
<gene>
    <name evidence="4" type="ORF">BJ991_000474</name>
</gene>